<keyword evidence="9 15" id="KW-0863">Zinc-finger</keyword>
<name>A0A1S8WXT6_OPIVI</name>
<evidence type="ECO:0000256" key="15">
    <source>
        <dbReference type="PROSITE-ProRule" id="PRU00175"/>
    </source>
</evidence>
<dbReference type="InterPro" id="IPR024766">
    <property type="entry name" value="Znf_RING_H2"/>
</dbReference>
<sequence>MRSSLIAFSSIVLTSAVVWSTYTRKKQFYPTVVYLTNNQPCIACAVLLFIFAKLMTRLFFGRLQQAEVDNLVSQSWYAFFDMCLVFAFFQDELGADFLFFFSVLMIVRAFHWLIEERVDYMERTPVLNALFHVRVLALVDGYYIKVTYWKPAAHGLSVHLALGIEYFILLLNLFSITVRYILHSIDSMRDHPWDKKTMYLLYVDIVVGVARLAFYVEFTVLMWALHPFPLFIARPIYLSVRALKKAVRDVLMSRRAIRYMNTVFRDATSEDLTASSDTVCIICREDMQLPGAGSQMNQNTALKRLPCSHIFHVGCLRSWFQRQQTCPTCRMDVIRQARQQELQGSQAQQQLRGQTGRTPGPSVPTTSSTSVAPDAAARPPW</sequence>
<keyword evidence="14 17" id="KW-0472">Membrane</keyword>
<feature type="transmembrane region" description="Helical" evidence="17">
    <location>
        <begin position="36"/>
        <end position="56"/>
    </location>
</feature>
<organism evidence="19 20">
    <name type="scientific">Opisthorchis viverrini</name>
    <name type="common">Southeast Asian liver fluke</name>
    <dbReference type="NCBI Taxonomy" id="6198"/>
    <lineage>
        <taxon>Eukaryota</taxon>
        <taxon>Metazoa</taxon>
        <taxon>Spiralia</taxon>
        <taxon>Lophotrochozoa</taxon>
        <taxon>Platyhelminthes</taxon>
        <taxon>Trematoda</taxon>
        <taxon>Digenea</taxon>
        <taxon>Opisthorchiida</taxon>
        <taxon>Opisthorchiata</taxon>
        <taxon>Opisthorchiidae</taxon>
        <taxon>Opisthorchis</taxon>
    </lineage>
</organism>
<evidence type="ECO:0000256" key="6">
    <source>
        <dbReference type="ARBA" id="ARBA00022679"/>
    </source>
</evidence>
<evidence type="ECO:0000313" key="19">
    <source>
        <dbReference type="EMBL" id="OON19063.1"/>
    </source>
</evidence>
<keyword evidence="10" id="KW-0833">Ubl conjugation pathway</keyword>
<evidence type="ECO:0000256" key="8">
    <source>
        <dbReference type="ARBA" id="ARBA00022723"/>
    </source>
</evidence>
<keyword evidence="13 17" id="KW-1133">Transmembrane helix</keyword>
<comment type="subcellular location">
    <subcellularLocation>
        <location evidence="2">Endoplasmic reticulum membrane</location>
        <topology evidence="2">Multi-pass membrane protein</topology>
    </subcellularLocation>
</comment>
<dbReference type="Proteomes" id="UP000243686">
    <property type="component" value="Unassembled WGS sequence"/>
</dbReference>
<evidence type="ECO:0000256" key="9">
    <source>
        <dbReference type="ARBA" id="ARBA00022771"/>
    </source>
</evidence>
<dbReference type="SMART" id="SM00184">
    <property type="entry name" value="RING"/>
    <property type="match status" value="1"/>
</dbReference>
<evidence type="ECO:0000256" key="16">
    <source>
        <dbReference type="SAM" id="MobiDB-lite"/>
    </source>
</evidence>
<proteinExistence type="inferred from homology"/>
<evidence type="ECO:0000256" key="17">
    <source>
        <dbReference type="SAM" id="Phobius"/>
    </source>
</evidence>
<feature type="region of interest" description="Disordered" evidence="16">
    <location>
        <begin position="340"/>
        <end position="381"/>
    </location>
</feature>
<dbReference type="UniPathway" id="UPA00143"/>
<keyword evidence="12" id="KW-0862">Zinc</keyword>
<accession>A0A1S8WXT6</accession>
<evidence type="ECO:0000313" key="20">
    <source>
        <dbReference type="Proteomes" id="UP000243686"/>
    </source>
</evidence>
<gene>
    <name evidence="19" type="ORF">X801_05072</name>
</gene>
<dbReference type="GO" id="GO:0008270">
    <property type="term" value="F:zinc ion binding"/>
    <property type="evidence" value="ECO:0007669"/>
    <property type="project" value="UniProtKB-KW"/>
</dbReference>
<comment type="catalytic activity">
    <reaction evidence="1">
        <text>S-ubiquitinyl-[E2 ubiquitin-conjugating enzyme]-L-cysteine + [acceptor protein]-L-lysine = [E2 ubiquitin-conjugating enzyme]-L-cysteine + N(6)-ubiquitinyl-[acceptor protein]-L-lysine.</text>
        <dbReference type="EC" id="2.3.2.27"/>
    </reaction>
</comment>
<dbReference type="InterPro" id="IPR050731">
    <property type="entry name" value="HRD1_E3_ubiq-ligases"/>
</dbReference>
<dbReference type="Pfam" id="PF12678">
    <property type="entry name" value="zf-rbx1"/>
    <property type="match status" value="1"/>
</dbReference>
<dbReference type="EMBL" id="KV893618">
    <property type="protein sequence ID" value="OON19063.1"/>
    <property type="molecule type" value="Genomic_DNA"/>
</dbReference>
<evidence type="ECO:0000256" key="13">
    <source>
        <dbReference type="ARBA" id="ARBA00022989"/>
    </source>
</evidence>
<feature type="transmembrane region" description="Helical" evidence="17">
    <location>
        <begin position="199"/>
        <end position="225"/>
    </location>
</feature>
<dbReference type="CDD" id="cd16479">
    <property type="entry name" value="RING-H2_synoviolin"/>
    <property type="match status" value="1"/>
</dbReference>
<dbReference type="GO" id="GO:0016567">
    <property type="term" value="P:protein ubiquitination"/>
    <property type="evidence" value="ECO:0007669"/>
    <property type="project" value="UniProtKB-UniPathway"/>
</dbReference>
<evidence type="ECO:0000256" key="2">
    <source>
        <dbReference type="ARBA" id="ARBA00004477"/>
    </source>
</evidence>
<dbReference type="InterPro" id="IPR001841">
    <property type="entry name" value="Znf_RING"/>
</dbReference>
<evidence type="ECO:0000256" key="4">
    <source>
        <dbReference type="ARBA" id="ARBA00010089"/>
    </source>
</evidence>
<keyword evidence="6" id="KW-0808">Transferase</keyword>
<evidence type="ECO:0000256" key="10">
    <source>
        <dbReference type="ARBA" id="ARBA00022786"/>
    </source>
</evidence>
<dbReference type="GO" id="GO:0061630">
    <property type="term" value="F:ubiquitin protein ligase activity"/>
    <property type="evidence" value="ECO:0007669"/>
    <property type="project" value="UniProtKB-EC"/>
</dbReference>
<keyword evidence="11" id="KW-0256">Endoplasmic reticulum</keyword>
<dbReference type="EC" id="2.3.2.27" evidence="5"/>
<dbReference type="PANTHER" id="PTHR22763">
    <property type="entry name" value="RING ZINC FINGER PROTEIN"/>
    <property type="match status" value="1"/>
</dbReference>
<feature type="transmembrane region" description="Helical" evidence="17">
    <location>
        <begin position="95"/>
        <end position="114"/>
    </location>
</feature>
<dbReference type="Gene3D" id="3.30.40.10">
    <property type="entry name" value="Zinc/RING finger domain, C3HC4 (zinc finger)"/>
    <property type="match status" value="1"/>
</dbReference>
<dbReference type="GO" id="GO:0036503">
    <property type="term" value="P:ERAD pathway"/>
    <property type="evidence" value="ECO:0007669"/>
    <property type="project" value="TreeGrafter"/>
</dbReference>
<dbReference type="GO" id="GO:0043161">
    <property type="term" value="P:proteasome-mediated ubiquitin-dependent protein catabolic process"/>
    <property type="evidence" value="ECO:0007669"/>
    <property type="project" value="TreeGrafter"/>
</dbReference>
<protein>
    <recommendedName>
        <fullName evidence="5">RING-type E3 ubiquitin transferase</fullName>
        <ecNumber evidence="5">2.3.2.27</ecNumber>
    </recommendedName>
</protein>
<feature type="transmembrane region" description="Helical" evidence="17">
    <location>
        <begin position="68"/>
        <end position="89"/>
    </location>
</feature>
<dbReference type="InterPro" id="IPR013083">
    <property type="entry name" value="Znf_RING/FYVE/PHD"/>
</dbReference>
<dbReference type="PROSITE" id="PS50089">
    <property type="entry name" value="ZF_RING_2"/>
    <property type="match status" value="1"/>
</dbReference>
<dbReference type="SUPFAM" id="SSF57850">
    <property type="entry name" value="RING/U-box"/>
    <property type="match status" value="1"/>
</dbReference>
<evidence type="ECO:0000256" key="5">
    <source>
        <dbReference type="ARBA" id="ARBA00012483"/>
    </source>
</evidence>
<dbReference type="GO" id="GO:0031461">
    <property type="term" value="C:cullin-RING ubiquitin ligase complex"/>
    <property type="evidence" value="ECO:0007669"/>
    <property type="project" value="UniProtKB-ARBA"/>
</dbReference>
<dbReference type="PANTHER" id="PTHR22763:SF184">
    <property type="entry name" value="E3 UBIQUITIN-PROTEIN LIGASE SYNOVIOLIN"/>
    <property type="match status" value="1"/>
</dbReference>
<dbReference type="AlphaFoldDB" id="A0A1S8WXT6"/>
<keyword evidence="20" id="KW-1185">Reference proteome</keyword>
<comment type="similarity">
    <text evidence="4">Belongs to the HRD1 family.</text>
</comment>
<evidence type="ECO:0000256" key="7">
    <source>
        <dbReference type="ARBA" id="ARBA00022692"/>
    </source>
</evidence>
<feature type="transmembrane region" description="Helical" evidence="17">
    <location>
        <begin position="156"/>
        <end position="178"/>
    </location>
</feature>
<evidence type="ECO:0000256" key="11">
    <source>
        <dbReference type="ARBA" id="ARBA00022824"/>
    </source>
</evidence>
<evidence type="ECO:0000256" key="14">
    <source>
        <dbReference type="ARBA" id="ARBA00023136"/>
    </source>
</evidence>
<feature type="non-terminal residue" evidence="19">
    <location>
        <position position="381"/>
    </location>
</feature>
<dbReference type="InterPro" id="IPR058051">
    <property type="entry name" value="Znf_RING_synoviolin"/>
</dbReference>
<evidence type="ECO:0000259" key="18">
    <source>
        <dbReference type="PROSITE" id="PS50089"/>
    </source>
</evidence>
<keyword evidence="7 17" id="KW-0812">Transmembrane</keyword>
<keyword evidence="8" id="KW-0479">Metal-binding</keyword>
<evidence type="ECO:0000256" key="1">
    <source>
        <dbReference type="ARBA" id="ARBA00000900"/>
    </source>
</evidence>
<reference evidence="19 20" key="1">
    <citation type="submission" date="2015-03" db="EMBL/GenBank/DDBJ databases">
        <title>Draft genome of the nematode, Opisthorchis viverrini.</title>
        <authorList>
            <person name="Mitreva M."/>
        </authorList>
    </citation>
    <scope>NUCLEOTIDE SEQUENCE [LARGE SCALE GENOMIC DNA]</scope>
    <source>
        <strain evidence="19">Khon Kaen</strain>
    </source>
</reference>
<feature type="domain" description="RING-type" evidence="18">
    <location>
        <begin position="280"/>
        <end position="330"/>
    </location>
</feature>
<dbReference type="InterPro" id="IPR057992">
    <property type="entry name" value="TPR_SYVN1_N"/>
</dbReference>
<comment type="pathway">
    <text evidence="3">Protein modification; protein ubiquitination.</text>
</comment>
<dbReference type="Pfam" id="PF25563">
    <property type="entry name" value="TPR_SYVN1_N"/>
    <property type="match status" value="1"/>
</dbReference>
<evidence type="ECO:0000256" key="3">
    <source>
        <dbReference type="ARBA" id="ARBA00004906"/>
    </source>
</evidence>
<dbReference type="GO" id="GO:0005789">
    <property type="term" value="C:endoplasmic reticulum membrane"/>
    <property type="evidence" value="ECO:0007669"/>
    <property type="project" value="UniProtKB-SubCell"/>
</dbReference>
<evidence type="ECO:0000256" key="12">
    <source>
        <dbReference type="ARBA" id="ARBA00022833"/>
    </source>
</evidence>